<sequence>MSEDVPRSSVDGVVSAARRKERGRLAQAAFRRRQIDTIARLRASNQEMQDAIARLARIASGVDNRELAEAARDAQKAAGFDKTDDDSAAKTRRTTQVARLGQGAAERQGPAWRSGTPDAEEDGIRGARRAIPSYYRTGRMSPRLGFGLWLEPARLHVVYPPVDIMPYLQEKTSLSNVLFWASLSYGFKLLQARPGTRYHLLEQGLHDGSDPGVRTMVCAFVGDMVKGSICLGGGPRWTADRATAMLDAFHRRLALA</sequence>
<organism evidence="2 3">
    <name type="scientific">Verticillium nonalfalfae</name>
    <dbReference type="NCBI Taxonomy" id="1051616"/>
    <lineage>
        <taxon>Eukaryota</taxon>
        <taxon>Fungi</taxon>
        <taxon>Dikarya</taxon>
        <taxon>Ascomycota</taxon>
        <taxon>Pezizomycotina</taxon>
        <taxon>Sordariomycetes</taxon>
        <taxon>Hypocreomycetidae</taxon>
        <taxon>Glomerellales</taxon>
        <taxon>Plectosphaerellaceae</taxon>
        <taxon>Verticillium</taxon>
    </lineage>
</organism>
<dbReference type="AlphaFoldDB" id="A0A3M9Y6J0"/>
<dbReference type="GeneID" id="39613085"/>
<evidence type="ECO:0000313" key="3">
    <source>
        <dbReference type="Proteomes" id="UP000267145"/>
    </source>
</evidence>
<evidence type="ECO:0000313" key="2">
    <source>
        <dbReference type="EMBL" id="RNJ54780.1"/>
    </source>
</evidence>
<dbReference type="STRING" id="1051616.A0A3M9Y6J0"/>
<feature type="region of interest" description="Disordered" evidence="1">
    <location>
        <begin position="1"/>
        <end position="22"/>
    </location>
</feature>
<evidence type="ECO:0000256" key="1">
    <source>
        <dbReference type="SAM" id="MobiDB-lite"/>
    </source>
</evidence>
<keyword evidence="3" id="KW-1185">Reference proteome</keyword>
<gene>
    <name evidence="2" type="ORF">D7B24_009396</name>
</gene>
<dbReference type="RefSeq" id="XP_028492938.1">
    <property type="nucleotide sequence ID" value="XM_028643471.1"/>
</dbReference>
<protein>
    <recommendedName>
        <fullName evidence="4">BZIP domain-containing protein</fullName>
    </recommendedName>
</protein>
<reference evidence="2 3" key="1">
    <citation type="submission" date="2018-10" db="EMBL/GenBank/DDBJ databases">
        <title>Genome sequence of Verticillium nonalfalfae VnAa140.</title>
        <authorList>
            <person name="Stajich J.E."/>
            <person name="Kasson M.T."/>
        </authorList>
    </citation>
    <scope>NUCLEOTIDE SEQUENCE [LARGE SCALE GENOMIC DNA]</scope>
    <source>
        <strain evidence="2 3">VnAa140</strain>
    </source>
</reference>
<evidence type="ECO:0008006" key="4">
    <source>
        <dbReference type="Google" id="ProtNLM"/>
    </source>
</evidence>
<feature type="compositionally biased region" description="Basic and acidic residues" evidence="1">
    <location>
        <begin position="73"/>
        <end position="89"/>
    </location>
</feature>
<name>A0A3M9Y6J0_9PEZI</name>
<proteinExistence type="predicted"/>
<accession>A0A3M9Y6J0</accession>
<dbReference type="Proteomes" id="UP000267145">
    <property type="component" value="Unassembled WGS sequence"/>
</dbReference>
<comment type="caution">
    <text evidence="2">The sequence shown here is derived from an EMBL/GenBank/DDBJ whole genome shotgun (WGS) entry which is preliminary data.</text>
</comment>
<dbReference type="EMBL" id="RBVV01000093">
    <property type="protein sequence ID" value="RNJ54780.1"/>
    <property type="molecule type" value="Genomic_DNA"/>
</dbReference>
<feature type="region of interest" description="Disordered" evidence="1">
    <location>
        <begin position="73"/>
        <end position="122"/>
    </location>
</feature>